<comment type="caution">
    <text evidence="2">The sequence shown here is derived from an EMBL/GenBank/DDBJ whole genome shotgun (WGS) entry which is preliminary data.</text>
</comment>
<keyword evidence="3" id="KW-1185">Reference proteome</keyword>
<organism evidence="2 3">
    <name type="scientific">Prunus dulcis</name>
    <name type="common">Almond</name>
    <name type="synonym">Amygdalus dulcis</name>
    <dbReference type="NCBI Taxonomy" id="3755"/>
    <lineage>
        <taxon>Eukaryota</taxon>
        <taxon>Viridiplantae</taxon>
        <taxon>Streptophyta</taxon>
        <taxon>Embryophyta</taxon>
        <taxon>Tracheophyta</taxon>
        <taxon>Spermatophyta</taxon>
        <taxon>Magnoliopsida</taxon>
        <taxon>eudicotyledons</taxon>
        <taxon>Gunneridae</taxon>
        <taxon>Pentapetalae</taxon>
        <taxon>rosids</taxon>
        <taxon>fabids</taxon>
        <taxon>Rosales</taxon>
        <taxon>Rosaceae</taxon>
        <taxon>Amygdaloideae</taxon>
        <taxon>Amygdaleae</taxon>
        <taxon>Prunus</taxon>
    </lineage>
</organism>
<gene>
    <name evidence="2" type="ORF">L3X38_013064</name>
</gene>
<dbReference type="EMBL" id="JAJFAZ020000002">
    <property type="protein sequence ID" value="KAI5345187.1"/>
    <property type="molecule type" value="Genomic_DNA"/>
</dbReference>
<feature type="compositionally biased region" description="Basic and acidic residues" evidence="1">
    <location>
        <begin position="135"/>
        <end position="144"/>
    </location>
</feature>
<protein>
    <submittedName>
        <fullName evidence="2">Uncharacterized protein</fullName>
    </submittedName>
</protein>
<dbReference type="Proteomes" id="UP001054821">
    <property type="component" value="Chromosome 2"/>
</dbReference>
<dbReference type="AlphaFoldDB" id="A0AAD4ZFT9"/>
<evidence type="ECO:0000256" key="1">
    <source>
        <dbReference type="SAM" id="MobiDB-lite"/>
    </source>
</evidence>
<evidence type="ECO:0000313" key="2">
    <source>
        <dbReference type="EMBL" id="KAI5345187.1"/>
    </source>
</evidence>
<feature type="region of interest" description="Disordered" evidence="1">
    <location>
        <begin position="116"/>
        <end position="152"/>
    </location>
</feature>
<sequence length="152" mass="17714">MLILTIHHEWYVTNGFYLGGTAHWSDNHCKDYVSMLDLYESAVPGYTEQTNVDVDLETDDYENLDGYEGDDEFVNNDQFGEDAQFGEGFADDLFDDDINRYGESVNVDEFVYVDVQVEDEDEDENENENEEEPDVKDYVYRETGFEQSDEED</sequence>
<evidence type="ECO:0000313" key="3">
    <source>
        <dbReference type="Proteomes" id="UP001054821"/>
    </source>
</evidence>
<feature type="compositionally biased region" description="Acidic residues" evidence="1">
    <location>
        <begin position="116"/>
        <end position="134"/>
    </location>
</feature>
<accession>A0AAD4ZFT9</accession>
<proteinExistence type="predicted"/>
<name>A0AAD4ZFT9_PRUDU</name>
<reference evidence="2 3" key="1">
    <citation type="journal article" date="2022" name="G3 (Bethesda)">
        <title>Whole-genome sequence and methylome profiling of the almond [Prunus dulcis (Mill.) D.A. Webb] cultivar 'Nonpareil'.</title>
        <authorList>
            <person name="D'Amico-Willman K.M."/>
            <person name="Ouma W.Z."/>
            <person name="Meulia T."/>
            <person name="Sideli G.M."/>
            <person name="Gradziel T.M."/>
            <person name="Fresnedo-Ramirez J."/>
        </authorList>
    </citation>
    <scope>NUCLEOTIDE SEQUENCE [LARGE SCALE GENOMIC DNA]</scope>
    <source>
        <strain evidence="2">Clone GOH B32 T37-40</strain>
    </source>
</reference>